<dbReference type="AlphaFoldDB" id="A0A2I0WRC3"/>
<proteinExistence type="predicted"/>
<keyword evidence="8 11" id="KW-0067">ATP-binding</keyword>
<dbReference type="Proteomes" id="UP000233837">
    <property type="component" value="Unassembled WGS sequence"/>
</dbReference>
<evidence type="ECO:0000256" key="6">
    <source>
        <dbReference type="ARBA" id="ARBA00022737"/>
    </source>
</evidence>
<gene>
    <name evidence="15" type="primary">RKL1</name>
    <name evidence="15" type="ORF">MA16_Dca012307</name>
</gene>
<dbReference type="PANTHER" id="PTHR48010">
    <property type="entry name" value="OS05G0588300 PROTEIN"/>
    <property type="match status" value="1"/>
</dbReference>
<dbReference type="EMBL" id="KZ502472">
    <property type="protein sequence ID" value="PKU78187.1"/>
    <property type="molecule type" value="Genomic_DNA"/>
</dbReference>
<dbReference type="Pfam" id="PF07714">
    <property type="entry name" value="PK_Tyr_Ser-Thr"/>
    <property type="match status" value="1"/>
</dbReference>
<evidence type="ECO:0000256" key="7">
    <source>
        <dbReference type="ARBA" id="ARBA00022741"/>
    </source>
</evidence>
<evidence type="ECO:0000259" key="14">
    <source>
        <dbReference type="PROSITE" id="PS50011"/>
    </source>
</evidence>
<keyword evidence="9 12" id="KW-1133">Transmembrane helix</keyword>
<evidence type="ECO:0000256" key="2">
    <source>
        <dbReference type="ARBA" id="ARBA00022553"/>
    </source>
</evidence>
<keyword evidence="3" id="KW-0433">Leucine-rich repeat</keyword>
<dbReference type="FunFam" id="3.30.200.20:FF:000307">
    <property type="entry name" value="pollen receptor-like kinase 1"/>
    <property type="match status" value="1"/>
</dbReference>
<dbReference type="PROSITE" id="PS50011">
    <property type="entry name" value="PROTEIN_KINASE_DOM"/>
    <property type="match status" value="1"/>
</dbReference>
<dbReference type="InterPro" id="IPR013210">
    <property type="entry name" value="LRR_N_plant-typ"/>
</dbReference>
<evidence type="ECO:0000313" key="15">
    <source>
        <dbReference type="EMBL" id="PKU78187.1"/>
    </source>
</evidence>
<dbReference type="GO" id="GO:0005524">
    <property type="term" value="F:ATP binding"/>
    <property type="evidence" value="ECO:0007669"/>
    <property type="project" value="UniProtKB-UniRule"/>
</dbReference>
<feature type="binding site" evidence="11">
    <location>
        <position position="364"/>
    </location>
    <ligand>
        <name>ATP</name>
        <dbReference type="ChEBI" id="CHEBI:30616"/>
    </ligand>
</feature>
<dbReference type="PANTHER" id="PTHR48010:SF76">
    <property type="entry name" value="INACTIVE RECEPTOR KINASE RLK902-RELATED"/>
    <property type="match status" value="1"/>
</dbReference>
<feature type="domain" description="Protein kinase" evidence="14">
    <location>
        <begin position="336"/>
        <end position="610"/>
    </location>
</feature>
<dbReference type="SUPFAM" id="SSF52058">
    <property type="entry name" value="L domain-like"/>
    <property type="match status" value="1"/>
</dbReference>
<reference evidence="15 16" key="1">
    <citation type="journal article" date="2016" name="Sci. Rep.">
        <title>The Dendrobium catenatum Lindl. genome sequence provides insights into polysaccharide synthase, floral development and adaptive evolution.</title>
        <authorList>
            <person name="Zhang G.Q."/>
            <person name="Xu Q."/>
            <person name="Bian C."/>
            <person name="Tsai W.C."/>
            <person name="Yeh C.M."/>
            <person name="Liu K.W."/>
            <person name="Yoshida K."/>
            <person name="Zhang L.S."/>
            <person name="Chang S.B."/>
            <person name="Chen F."/>
            <person name="Shi Y."/>
            <person name="Su Y.Y."/>
            <person name="Zhang Y.Q."/>
            <person name="Chen L.J."/>
            <person name="Yin Y."/>
            <person name="Lin M."/>
            <person name="Huang H."/>
            <person name="Deng H."/>
            <person name="Wang Z.W."/>
            <person name="Zhu S.L."/>
            <person name="Zhao X."/>
            <person name="Deng C."/>
            <person name="Niu S.C."/>
            <person name="Huang J."/>
            <person name="Wang M."/>
            <person name="Liu G.H."/>
            <person name="Yang H.J."/>
            <person name="Xiao X.J."/>
            <person name="Hsiao Y.Y."/>
            <person name="Wu W.L."/>
            <person name="Chen Y.Y."/>
            <person name="Mitsuda N."/>
            <person name="Ohme-Takagi M."/>
            <person name="Luo Y.B."/>
            <person name="Van de Peer Y."/>
            <person name="Liu Z.J."/>
        </authorList>
    </citation>
    <scope>NUCLEOTIDE SEQUENCE [LARGE SCALE GENOMIC DNA]</scope>
    <source>
        <tissue evidence="15">The whole plant</tissue>
    </source>
</reference>
<dbReference type="SUPFAM" id="SSF56112">
    <property type="entry name" value="Protein kinase-like (PK-like)"/>
    <property type="match status" value="1"/>
</dbReference>
<keyword evidence="15" id="KW-0808">Transferase</keyword>
<keyword evidence="4 12" id="KW-0812">Transmembrane</keyword>
<dbReference type="Pfam" id="PF13855">
    <property type="entry name" value="LRR_8"/>
    <property type="match status" value="1"/>
</dbReference>
<dbReference type="InterPro" id="IPR001245">
    <property type="entry name" value="Ser-Thr/Tyr_kinase_cat_dom"/>
</dbReference>
<dbReference type="InterPro" id="IPR017441">
    <property type="entry name" value="Protein_kinase_ATP_BS"/>
</dbReference>
<dbReference type="Pfam" id="PF08263">
    <property type="entry name" value="LRRNT_2"/>
    <property type="match status" value="1"/>
</dbReference>
<evidence type="ECO:0000256" key="10">
    <source>
        <dbReference type="ARBA" id="ARBA00023136"/>
    </source>
</evidence>
<dbReference type="InterPro" id="IPR000719">
    <property type="entry name" value="Prot_kinase_dom"/>
</dbReference>
<evidence type="ECO:0000256" key="8">
    <source>
        <dbReference type="ARBA" id="ARBA00022840"/>
    </source>
</evidence>
<protein>
    <submittedName>
        <fullName evidence="15">Putative inactive receptor kinase</fullName>
    </submittedName>
</protein>
<keyword evidence="2" id="KW-0597">Phosphoprotein</keyword>
<evidence type="ECO:0000256" key="11">
    <source>
        <dbReference type="PROSITE-ProRule" id="PRU10141"/>
    </source>
</evidence>
<sequence>MSSARCSMFSTVLLLLLLLLLFHTYVSPTAADSVADAAALMAFRNAVGRLALPWNTSVSLCKWPGVICTGDRVTSLHLPASGLIGQIPAGTLGNLSDLQTLSLRFNALSSPLPSDLSRCTQLRNLYLHGNRFFGDIPEFLPSLTALVHLNLADNSFSGEIPLALNNLTRLGTLYLERNQLIGQIPELDLPNLIQFNVSFNRLNGSVPSKLRGMPADAFLDMPLCGEPLSACPGGDSSGSKLSGGAIAGIAIGSLAVFLIIFGVLFLLCRRKRKTGDAKPFEVEVALGDKKMENGFRADGRPAKAAAAVAPAALESQKQLVFFGDGPRVFDLGDLLRASAEVLGKGTFGTAYKVVLEMGLVVAVKRLKDVNMSSEEFSKKIEAIGAMDHPNLVPLLAYYFSRNEKLLVYAYMPMGSLSSILHGNRGSGRSPLNWEIRTSIALAAARGIEHIHSTSLTASHGNIKSSNVLLASSSEVRVADHCLAHLAGNSIVSNRFAGYRAPEVTDTQRVSQKADVYSFGVLLLELITGKAPAQAILNEGGVDLPRWVQSVIHEEWMTEVFDMELLRYQNGEEEMVQMLQLGVDCTAQIPDQRPTMSAVVVRIEEIRQASLLANKEQHQHQQQALAFDVDD</sequence>
<evidence type="ECO:0000256" key="13">
    <source>
        <dbReference type="SAM" id="SignalP"/>
    </source>
</evidence>
<evidence type="ECO:0000256" key="9">
    <source>
        <dbReference type="ARBA" id="ARBA00022989"/>
    </source>
</evidence>
<accession>A0A2I0WRC3</accession>
<dbReference type="OrthoDB" id="652551at2759"/>
<dbReference type="GO" id="GO:0005886">
    <property type="term" value="C:plasma membrane"/>
    <property type="evidence" value="ECO:0007669"/>
    <property type="project" value="UniProtKB-SubCell"/>
</dbReference>
<evidence type="ECO:0000256" key="3">
    <source>
        <dbReference type="ARBA" id="ARBA00022614"/>
    </source>
</evidence>
<feature type="transmembrane region" description="Helical" evidence="12">
    <location>
        <begin position="245"/>
        <end position="268"/>
    </location>
</feature>
<evidence type="ECO:0000256" key="12">
    <source>
        <dbReference type="SAM" id="Phobius"/>
    </source>
</evidence>
<dbReference type="GO" id="GO:0004672">
    <property type="term" value="F:protein kinase activity"/>
    <property type="evidence" value="ECO:0007669"/>
    <property type="project" value="InterPro"/>
</dbReference>
<organism evidence="15 16">
    <name type="scientific">Dendrobium catenatum</name>
    <dbReference type="NCBI Taxonomy" id="906689"/>
    <lineage>
        <taxon>Eukaryota</taxon>
        <taxon>Viridiplantae</taxon>
        <taxon>Streptophyta</taxon>
        <taxon>Embryophyta</taxon>
        <taxon>Tracheophyta</taxon>
        <taxon>Spermatophyta</taxon>
        <taxon>Magnoliopsida</taxon>
        <taxon>Liliopsida</taxon>
        <taxon>Asparagales</taxon>
        <taxon>Orchidaceae</taxon>
        <taxon>Epidendroideae</taxon>
        <taxon>Malaxideae</taxon>
        <taxon>Dendrobiinae</taxon>
        <taxon>Dendrobium</taxon>
    </lineage>
</organism>
<keyword evidence="16" id="KW-1185">Reference proteome</keyword>
<keyword evidence="15" id="KW-0675">Receptor</keyword>
<name>A0A2I0WRC3_9ASPA</name>
<dbReference type="Gene3D" id="3.80.10.10">
    <property type="entry name" value="Ribonuclease Inhibitor"/>
    <property type="match status" value="2"/>
</dbReference>
<evidence type="ECO:0000256" key="1">
    <source>
        <dbReference type="ARBA" id="ARBA00004162"/>
    </source>
</evidence>
<keyword evidence="5 13" id="KW-0732">Signal</keyword>
<keyword evidence="15" id="KW-0418">Kinase</keyword>
<dbReference type="PROSITE" id="PS00107">
    <property type="entry name" value="PROTEIN_KINASE_ATP"/>
    <property type="match status" value="1"/>
</dbReference>
<feature type="signal peptide" evidence="13">
    <location>
        <begin position="1"/>
        <end position="31"/>
    </location>
</feature>
<evidence type="ECO:0000313" key="16">
    <source>
        <dbReference type="Proteomes" id="UP000233837"/>
    </source>
</evidence>
<dbReference type="InterPro" id="IPR011009">
    <property type="entry name" value="Kinase-like_dom_sf"/>
</dbReference>
<feature type="chain" id="PRO_5014115306" evidence="13">
    <location>
        <begin position="32"/>
        <end position="630"/>
    </location>
</feature>
<evidence type="ECO:0000256" key="5">
    <source>
        <dbReference type="ARBA" id="ARBA00022729"/>
    </source>
</evidence>
<dbReference type="InterPro" id="IPR032675">
    <property type="entry name" value="LRR_dom_sf"/>
</dbReference>
<evidence type="ECO:0000256" key="4">
    <source>
        <dbReference type="ARBA" id="ARBA00022692"/>
    </source>
</evidence>
<dbReference type="InterPro" id="IPR050994">
    <property type="entry name" value="At_inactive_RLKs"/>
</dbReference>
<keyword evidence="6" id="KW-0677">Repeat</keyword>
<dbReference type="Pfam" id="PF00560">
    <property type="entry name" value="LRR_1"/>
    <property type="match status" value="1"/>
</dbReference>
<keyword evidence="7 11" id="KW-0547">Nucleotide-binding</keyword>
<dbReference type="Gene3D" id="3.30.200.20">
    <property type="entry name" value="Phosphorylase Kinase, domain 1"/>
    <property type="match status" value="1"/>
</dbReference>
<dbReference type="FunFam" id="3.80.10.10:FF:000234">
    <property type="entry name" value="Probable inactive receptor kinase RLK902"/>
    <property type="match status" value="1"/>
</dbReference>
<keyword evidence="10 12" id="KW-0472">Membrane</keyword>
<comment type="subcellular location">
    <subcellularLocation>
        <location evidence="1">Cell membrane</location>
        <topology evidence="1">Single-pass membrane protein</topology>
    </subcellularLocation>
</comment>
<dbReference type="FunFam" id="1.10.510.10:FF:000095">
    <property type="entry name" value="protein STRUBBELIG-RECEPTOR FAMILY 8"/>
    <property type="match status" value="1"/>
</dbReference>
<dbReference type="InterPro" id="IPR001611">
    <property type="entry name" value="Leu-rich_rpt"/>
</dbReference>
<dbReference type="Gene3D" id="1.10.510.10">
    <property type="entry name" value="Transferase(Phosphotransferase) domain 1"/>
    <property type="match status" value="1"/>
</dbReference>
<reference evidence="15 16" key="2">
    <citation type="journal article" date="2017" name="Nature">
        <title>The Apostasia genome and the evolution of orchids.</title>
        <authorList>
            <person name="Zhang G.Q."/>
            <person name="Liu K.W."/>
            <person name="Li Z."/>
            <person name="Lohaus R."/>
            <person name="Hsiao Y.Y."/>
            <person name="Niu S.C."/>
            <person name="Wang J.Y."/>
            <person name="Lin Y.C."/>
            <person name="Xu Q."/>
            <person name="Chen L.J."/>
            <person name="Yoshida K."/>
            <person name="Fujiwara S."/>
            <person name="Wang Z.W."/>
            <person name="Zhang Y.Q."/>
            <person name="Mitsuda N."/>
            <person name="Wang M."/>
            <person name="Liu G.H."/>
            <person name="Pecoraro L."/>
            <person name="Huang H.X."/>
            <person name="Xiao X.J."/>
            <person name="Lin M."/>
            <person name="Wu X.Y."/>
            <person name="Wu W.L."/>
            <person name="Chen Y.Y."/>
            <person name="Chang S.B."/>
            <person name="Sakamoto S."/>
            <person name="Ohme-Takagi M."/>
            <person name="Yagi M."/>
            <person name="Zeng S.J."/>
            <person name="Shen C.Y."/>
            <person name="Yeh C.M."/>
            <person name="Luo Y.B."/>
            <person name="Tsai W.C."/>
            <person name="Van de Peer Y."/>
            <person name="Liu Z.J."/>
        </authorList>
    </citation>
    <scope>NUCLEOTIDE SEQUENCE [LARGE SCALE GENOMIC DNA]</scope>
    <source>
        <tissue evidence="15">The whole plant</tissue>
    </source>
</reference>